<evidence type="ECO:0000256" key="2">
    <source>
        <dbReference type="ARBA" id="ARBA00023242"/>
    </source>
</evidence>
<feature type="coiled-coil region" evidence="3">
    <location>
        <begin position="266"/>
        <end position="311"/>
    </location>
</feature>
<feature type="compositionally biased region" description="Basic and acidic residues" evidence="4">
    <location>
        <begin position="29"/>
        <end position="40"/>
    </location>
</feature>
<dbReference type="Pfam" id="PF10187">
    <property type="entry name" value="FAM192A_Fyv6_N"/>
    <property type="match status" value="1"/>
</dbReference>
<dbReference type="AlphaFoldDB" id="A0AAD9NEL6"/>
<dbReference type="GO" id="GO:0005634">
    <property type="term" value="C:nucleus"/>
    <property type="evidence" value="ECO:0007669"/>
    <property type="project" value="UniProtKB-SubCell"/>
</dbReference>
<reference evidence="6" key="1">
    <citation type="journal article" date="2023" name="Mol. Biol. Evol.">
        <title>Third-Generation Sequencing Reveals the Adaptive Role of the Epigenome in Three Deep-Sea Polychaetes.</title>
        <authorList>
            <person name="Perez M."/>
            <person name="Aroh O."/>
            <person name="Sun Y."/>
            <person name="Lan Y."/>
            <person name="Juniper S.K."/>
            <person name="Young C.R."/>
            <person name="Angers B."/>
            <person name="Qian P.Y."/>
        </authorList>
    </citation>
    <scope>NUCLEOTIDE SEQUENCE</scope>
    <source>
        <strain evidence="6">P08H-3</strain>
    </source>
</reference>
<feature type="region of interest" description="Disordered" evidence="4">
    <location>
        <begin position="29"/>
        <end position="54"/>
    </location>
</feature>
<dbReference type="PANTHER" id="PTHR13495:SF0">
    <property type="entry name" value="PSME3-INTERACTING PROTEIN"/>
    <property type="match status" value="1"/>
</dbReference>
<accession>A0AAD9NEL6</accession>
<keyword evidence="3" id="KW-0175">Coiled coil</keyword>
<comment type="caution">
    <text evidence="6">The sequence shown here is derived from an EMBL/GenBank/DDBJ whole genome shotgun (WGS) entry which is preliminary data.</text>
</comment>
<evidence type="ECO:0000256" key="1">
    <source>
        <dbReference type="ARBA" id="ARBA00004123"/>
    </source>
</evidence>
<evidence type="ECO:0000256" key="3">
    <source>
        <dbReference type="SAM" id="Coils"/>
    </source>
</evidence>
<dbReference type="Proteomes" id="UP001208570">
    <property type="component" value="Unassembled WGS sequence"/>
</dbReference>
<sequence>MDLGKETDTVMGFKKFVSADELEEARKKKQEEWEKVRKPDDPEEAPEEPYDPRSLFDQLQEHKLKKEEEFAEKQRFSNQVKRLDDEEAQFLEFVSLKQEELTRKREAEDTEVLEEYRSAVLNKTASDTSPVLSKSQSVTKTSASGSKSTKKSQLALLAGAVKRKSTEAQTSEPDNKRTKGDSNGTEDKTEMTETVDESRPTTAQVIGILPGLGVYYDSDSSSSSESDIELPPDIFQGGRQCRALRSHVSNDEILNKPNRSLDKRLNQFKKDVIKEIKSQYEKIRKQLQAKVTELEVSNSKLTDDVNDLREELKEVKPYSV</sequence>
<organism evidence="6 7">
    <name type="scientific">Paralvinella palmiformis</name>
    <dbReference type="NCBI Taxonomy" id="53620"/>
    <lineage>
        <taxon>Eukaryota</taxon>
        <taxon>Metazoa</taxon>
        <taxon>Spiralia</taxon>
        <taxon>Lophotrochozoa</taxon>
        <taxon>Annelida</taxon>
        <taxon>Polychaeta</taxon>
        <taxon>Sedentaria</taxon>
        <taxon>Canalipalpata</taxon>
        <taxon>Terebellida</taxon>
        <taxon>Terebelliformia</taxon>
        <taxon>Alvinellidae</taxon>
        <taxon>Paralvinella</taxon>
    </lineage>
</organism>
<feature type="region of interest" description="Disordered" evidence="4">
    <location>
        <begin position="120"/>
        <end position="199"/>
    </location>
</feature>
<gene>
    <name evidence="6" type="ORF">LSH36_65g08036</name>
</gene>
<evidence type="ECO:0000313" key="6">
    <source>
        <dbReference type="EMBL" id="KAK2164364.1"/>
    </source>
</evidence>
<dbReference type="InterPro" id="IPR039845">
    <property type="entry name" value="FAM192A"/>
</dbReference>
<keyword evidence="2" id="KW-0539">Nucleus</keyword>
<feature type="compositionally biased region" description="Polar residues" evidence="4">
    <location>
        <begin position="121"/>
        <end position="136"/>
    </location>
</feature>
<dbReference type="PANTHER" id="PTHR13495">
    <property type="entry name" value="NEFA-INTERACTING NUCLEAR PROTEIN NIP30"/>
    <property type="match status" value="1"/>
</dbReference>
<proteinExistence type="predicted"/>
<evidence type="ECO:0000259" key="5">
    <source>
        <dbReference type="Pfam" id="PF10187"/>
    </source>
</evidence>
<comment type="subcellular location">
    <subcellularLocation>
        <location evidence="1">Nucleus</location>
    </subcellularLocation>
</comment>
<dbReference type="InterPro" id="IPR019331">
    <property type="entry name" value="FAM192A/Fyv6_N"/>
</dbReference>
<protein>
    <recommendedName>
        <fullName evidence="5">FAM192A/Fyv6 N-terminal domain-containing protein</fullName>
    </recommendedName>
</protein>
<feature type="domain" description="FAM192A/Fyv6 N-terminal" evidence="5">
    <location>
        <begin position="16"/>
        <end position="117"/>
    </location>
</feature>
<feature type="compositionally biased region" description="Low complexity" evidence="4">
    <location>
        <begin position="137"/>
        <end position="147"/>
    </location>
</feature>
<evidence type="ECO:0000256" key="4">
    <source>
        <dbReference type="SAM" id="MobiDB-lite"/>
    </source>
</evidence>
<evidence type="ECO:0000313" key="7">
    <source>
        <dbReference type="Proteomes" id="UP001208570"/>
    </source>
</evidence>
<dbReference type="EMBL" id="JAODUP010000065">
    <property type="protein sequence ID" value="KAK2164364.1"/>
    <property type="molecule type" value="Genomic_DNA"/>
</dbReference>
<feature type="compositionally biased region" description="Basic and acidic residues" evidence="4">
    <location>
        <begin position="173"/>
        <end position="199"/>
    </location>
</feature>
<feature type="coiled-coil region" evidence="3">
    <location>
        <begin position="59"/>
        <end position="86"/>
    </location>
</feature>
<name>A0AAD9NEL6_9ANNE</name>
<keyword evidence="7" id="KW-1185">Reference proteome</keyword>